<dbReference type="OrthoDB" id="3211023at2"/>
<reference evidence="3 4" key="1">
    <citation type="submission" date="2011-09" db="EMBL/GenBank/DDBJ databases">
        <authorList>
            <consortium name="US DOE Joint Genome Institute (JGI-PGF)"/>
            <person name="Lucas S."/>
            <person name="Han J."/>
            <person name="Lapidus A."/>
            <person name="Cheng J.-F."/>
            <person name="Goodwin L."/>
            <person name="Pitluck S."/>
            <person name="Peters L."/>
            <person name="Land M.L."/>
            <person name="Hauser L."/>
            <person name="Brambilla E."/>
            <person name="Klenk H.-P."/>
            <person name="Woyke T.J."/>
        </authorList>
    </citation>
    <scope>NUCLEOTIDE SEQUENCE [LARGE SCALE GENOMIC DNA]</scope>
    <source>
        <strain evidence="3 4">K62</strain>
    </source>
</reference>
<dbReference type="SUPFAM" id="SSF53474">
    <property type="entry name" value="alpha/beta-Hydrolases"/>
    <property type="match status" value="1"/>
</dbReference>
<dbReference type="PANTHER" id="PTHR43798:SF33">
    <property type="entry name" value="HYDROLASE, PUTATIVE (AFU_ORTHOLOGUE AFUA_2G14860)-RELATED"/>
    <property type="match status" value="1"/>
</dbReference>
<dbReference type="RefSeq" id="WP_005461783.1">
    <property type="nucleotide sequence ID" value="NZ_CM001484.1"/>
</dbReference>
<keyword evidence="4" id="KW-1185">Reference proteome</keyword>
<dbReference type="eggNOG" id="COG2267">
    <property type="taxonomic scope" value="Bacteria"/>
</dbReference>
<dbReference type="GO" id="GO:0016746">
    <property type="term" value="F:acyltransferase activity"/>
    <property type="evidence" value="ECO:0007669"/>
    <property type="project" value="UniProtKB-KW"/>
</dbReference>
<name>I1CYA6_9PSEU</name>
<feature type="domain" description="AB hydrolase-1" evidence="2">
    <location>
        <begin position="40"/>
        <end position="279"/>
    </location>
</feature>
<evidence type="ECO:0000313" key="4">
    <source>
        <dbReference type="Proteomes" id="UP000005087"/>
    </source>
</evidence>
<accession>I1CYA6</accession>
<reference evidence="4" key="2">
    <citation type="submission" date="2012-01" db="EMBL/GenBank/DDBJ databases">
        <title>Noncontiguous Finished sequence of chromosome of Saccharomonospora glauca K62.</title>
        <authorList>
            <consortium name="US DOE Joint Genome Institute"/>
            <person name="Lucas S."/>
            <person name="Han J."/>
            <person name="Lapidus A."/>
            <person name="Cheng J.-F."/>
            <person name="Goodwin L."/>
            <person name="Pitluck S."/>
            <person name="Peters L."/>
            <person name="Mikhailova N."/>
            <person name="Held B."/>
            <person name="Detter J.C."/>
            <person name="Han C."/>
            <person name="Tapia R."/>
            <person name="Land M."/>
            <person name="Hauser L."/>
            <person name="Kyrpides N."/>
            <person name="Ivanova N."/>
            <person name="Pagani I."/>
            <person name="Brambilla E.-M."/>
            <person name="Klenk H.-P."/>
            <person name="Woyke T."/>
        </authorList>
    </citation>
    <scope>NUCLEOTIDE SEQUENCE [LARGE SCALE GENOMIC DNA]</scope>
    <source>
        <strain evidence="4">K62</strain>
    </source>
</reference>
<feature type="compositionally biased region" description="Basic and acidic residues" evidence="1">
    <location>
        <begin position="10"/>
        <end position="19"/>
    </location>
</feature>
<dbReference type="EMBL" id="CM001484">
    <property type="protein sequence ID" value="EIE97680.1"/>
    <property type="molecule type" value="Genomic_DNA"/>
</dbReference>
<dbReference type="InterPro" id="IPR029058">
    <property type="entry name" value="AB_hydrolase_fold"/>
</dbReference>
<dbReference type="GO" id="GO:0016787">
    <property type="term" value="F:hydrolase activity"/>
    <property type="evidence" value="ECO:0007669"/>
    <property type="project" value="UniProtKB-KW"/>
</dbReference>
<proteinExistence type="predicted"/>
<evidence type="ECO:0000313" key="3">
    <source>
        <dbReference type="EMBL" id="EIE97680.1"/>
    </source>
</evidence>
<dbReference type="InterPro" id="IPR050266">
    <property type="entry name" value="AB_hydrolase_sf"/>
</dbReference>
<dbReference type="PANTHER" id="PTHR43798">
    <property type="entry name" value="MONOACYLGLYCEROL LIPASE"/>
    <property type="match status" value="1"/>
</dbReference>
<keyword evidence="3" id="KW-0378">Hydrolase</keyword>
<evidence type="ECO:0000256" key="1">
    <source>
        <dbReference type="SAM" id="MobiDB-lite"/>
    </source>
</evidence>
<dbReference type="HOGENOM" id="CLU_020336_23_0_11"/>
<feature type="region of interest" description="Disordered" evidence="1">
    <location>
        <begin position="1"/>
        <end position="28"/>
    </location>
</feature>
<keyword evidence="3" id="KW-0808">Transferase</keyword>
<evidence type="ECO:0000259" key="2">
    <source>
        <dbReference type="Pfam" id="PF12697"/>
    </source>
</evidence>
<keyword evidence="3" id="KW-0012">Acyltransferase</keyword>
<dbReference type="STRING" id="928724.SacglDRAFT_00734"/>
<protein>
    <submittedName>
        <fullName evidence="3">Putative hydrolase or acyltransferase of alpha/beta superfamily</fullName>
    </submittedName>
</protein>
<dbReference type="AlphaFoldDB" id="I1CYA6"/>
<dbReference type="Proteomes" id="UP000005087">
    <property type="component" value="Chromosome"/>
</dbReference>
<dbReference type="GO" id="GO:0016020">
    <property type="term" value="C:membrane"/>
    <property type="evidence" value="ECO:0007669"/>
    <property type="project" value="TreeGrafter"/>
</dbReference>
<organism evidence="3 4">
    <name type="scientific">Saccharomonospora glauca K62</name>
    <dbReference type="NCBI Taxonomy" id="928724"/>
    <lineage>
        <taxon>Bacteria</taxon>
        <taxon>Bacillati</taxon>
        <taxon>Actinomycetota</taxon>
        <taxon>Actinomycetes</taxon>
        <taxon>Pseudonocardiales</taxon>
        <taxon>Pseudonocardiaceae</taxon>
        <taxon>Saccharomonospora</taxon>
    </lineage>
</organism>
<dbReference type="Pfam" id="PF12697">
    <property type="entry name" value="Abhydrolase_6"/>
    <property type="match status" value="1"/>
</dbReference>
<dbReference type="Gene3D" id="3.40.50.1820">
    <property type="entry name" value="alpha/beta hydrolase"/>
    <property type="match status" value="1"/>
</dbReference>
<dbReference type="InterPro" id="IPR000073">
    <property type="entry name" value="AB_hydrolase_1"/>
</dbReference>
<gene>
    <name evidence="3" type="ORF">SacglDRAFT_00734</name>
</gene>
<sequence length="293" mass="31067">MSEFSPLSPHKGDRVELHGPHGPVAALRGPRPDEVIATALLVPGYTGSKEDFAPLLDGIAEAAILPVAIDLPGQYESPGPDDESAYAPAELGKVVADLVSQLAADGPVLLLGHSYGGLVVRGAALAGAPIAGLTLLGSGPAALPPGPRYRAMEAGEPLLRERGVEAAYVVRERLTAQLAPNRPPMPERLAEFYRERFLATKAACLLGMADGLRREPDLVPELAAALREHDVPCLVVAGEHDDAWSVPSQRDMARRLDAEFVLIPDAAHSPNTENPTALLRELLTRWRGWLGAA</sequence>